<accession>A0A4S2DCC0</accession>
<proteinExistence type="predicted"/>
<organism evidence="1 2">
    <name type="scientific">Bacteroides caecimuris</name>
    <dbReference type="NCBI Taxonomy" id="1796613"/>
    <lineage>
        <taxon>Bacteria</taxon>
        <taxon>Pseudomonadati</taxon>
        <taxon>Bacteroidota</taxon>
        <taxon>Bacteroidia</taxon>
        <taxon>Bacteroidales</taxon>
        <taxon>Bacteroidaceae</taxon>
        <taxon>Bacteroides</taxon>
    </lineage>
</organism>
<dbReference type="Proteomes" id="UP000309566">
    <property type="component" value="Unassembled WGS sequence"/>
</dbReference>
<evidence type="ECO:0000313" key="2">
    <source>
        <dbReference type="Proteomes" id="UP000309566"/>
    </source>
</evidence>
<dbReference type="RefSeq" id="WP_135999380.1">
    <property type="nucleotide sequence ID" value="NZ_CAJUNY010000010.1"/>
</dbReference>
<name>A0A4S2DCC0_9BACE</name>
<dbReference type="AlphaFoldDB" id="A0A4S2DCC0"/>
<protein>
    <submittedName>
        <fullName evidence="1">Uncharacterized protein</fullName>
    </submittedName>
</protein>
<dbReference type="EMBL" id="SRYX01000020">
    <property type="protein sequence ID" value="TGY38254.1"/>
    <property type="molecule type" value="Genomic_DNA"/>
</dbReference>
<sequence length="283" mass="32622">MSNRFIQFRQKAIDWLNSDRNFNTGIQLLEESKFKPGVVAKLKKHGENGPEAKKRLKFLVNELVKAWIMPEQALTDNAPELGDFTDTDLKKQEGHSDKDALSLVDAYKALSEQERQYPETVAQVIRRYADAYKQRDILHKKMADMPEDNDEATVSARKQLSDQIAALSDEMEFLYPKYIAFTENGEVPTEEELKQLVDKQEDVDKEKNEVDYSSLSKEKLQKMRKSVATKILRARNMLEFQQESKADKPNPMPECPKRVKYETKIANLTEELEKIDYAIAALG</sequence>
<comment type="caution">
    <text evidence="1">The sequence shown here is derived from an EMBL/GenBank/DDBJ whole genome shotgun (WGS) entry which is preliminary data.</text>
</comment>
<gene>
    <name evidence="1" type="ORF">E5353_07090</name>
</gene>
<evidence type="ECO:0000313" key="1">
    <source>
        <dbReference type="EMBL" id="TGY38254.1"/>
    </source>
</evidence>
<reference evidence="1 2" key="1">
    <citation type="submission" date="2019-04" db="EMBL/GenBank/DDBJ databases">
        <title>Microbes associate with the intestines of laboratory mice.</title>
        <authorList>
            <person name="Navarre W."/>
            <person name="Wong E."/>
            <person name="Huang K."/>
            <person name="Tropini C."/>
            <person name="Ng K."/>
            <person name="Yu B."/>
        </authorList>
    </citation>
    <scope>NUCLEOTIDE SEQUENCE [LARGE SCALE GENOMIC DNA]</scope>
    <source>
        <strain evidence="1 2">NM63_1-25</strain>
    </source>
</reference>